<reference evidence="3 4" key="1">
    <citation type="journal article" date="2018" name="Nat. Ecol. Evol.">
        <title>Genomic signatures of mitonuclear coevolution across populations of Tigriopus californicus.</title>
        <authorList>
            <person name="Barreto F.S."/>
            <person name="Watson E.T."/>
            <person name="Lima T.G."/>
            <person name="Willett C.S."/>
            <person name="Edmands S."/>
            <person name="Li W."/>
            <person name="Burton R.S."/>
        </authorList>
    </citation>
    <scope>NUCLEOTIDE SEQUENCE [LARGE SCALE GENOMIC DNA]</scope>
    <source>
        <strain evidence="3 4">San Diego</strain>
    </source>
</reference>
<evidence type="ECO:0000256" key="2">
    <source>
        <dbReference type="SAM" id="SignalP"/>
    </source>
</evidence>
<name>A0A553PJH8_TIGCA</name>
<proteinExistence type="predicted"/>
<keyword evidence="4" id="KW-1185">Reference proteome</keyword>
<feature type="signal peptide" evidence="2">
    <location>
        <begin position="1"/>
        <end position="15"/>
    </location>
</feature>
<keyword evidence="2" id="KW-0732">Signal</keyword>
<feature type="compositionally biased region" description="Basic and acidic residues" evidence="1">
    <location>
        <begin position="1351"/>
        <end position="1374"/>
    </location>
</feature>
<sequence length="2393" mass="273573">MLLILICTFFGTAWCHDGSPDLFQDIAYRQEHLDQELRDMLIVVPHPIASLYPRWNHSTIRNLPSDILCRVPLIRLRQMEPEPKFWGTLVRARPFDYLLLDRLLSWFRSSPNRIRFLQGLSDGKANVLPAQTWIKIGRGLNGWWTHWNDLLQELFQEYDGSSFSSYRWLLELDPSAYEPCSNGRPALQRQELCLAKNVKFIAGNEQKRNELARSLLIDFHNLDRREQIFRFRFWNSALQATLNMGSLANQIIPVEVSSHFMFALLPKQLERLWKQKHHETYELDGERQESESLRYRELPILWLLSDIKMNHPSHENFEIEISKYLNITQQIMTSKAHPSRGRLFNEELDSCLNGDSRNFLNDSPQLEAMLVERLCSMSMKDLERVPLELLTNPGLLNALECLNPGQTLVLTNKLLNNLTSELLFELLLIPNPAGIFGLIAPWDLRPHIDNLLDDMELWPIQKLTALSELPPVLASSLLSKIWESNEFDHGGKIAHHLIHGLACHHVNQIPLISIDRLAREFLARLGPGTWINSHQIITCSCLRARLQHFQRLSNQGTSLVTTQLEAISNLSPSNETDGEEELSSASLGRGICLRRSHLFLPSDLSKTASVVVPPLEHQPWHRLHLAKIFPYLAKRDVIKIGEMWKSFGVPLSLSLEDLIQFGPSISLLALERFQMVPEQRKNLSMALKAVIRESHHFQATNDPKVTFELEDHEINPEQRALIEDAFNEIYIKAVKRLVVTANLFPKDMTPLSCRIADMDLFLIFPMSIMSQFYDREIWLEHRNYSMEETLENEVISDTNENETDSVLLAILYKGSKAYSSALVTAEELERAIDFVAQLYGLIMEAYNQKLNSPSSSNWNLVGMSSKVEYKIATEKRRYLDRLKRIFELSDLRSDEVGVILQSRLESEDQKALFHMENLRYQYRLIKSMIQIAKIKAEDLELGDLLMGNGDALEIILNLFPEYHPTEYSSNTTTQIFPTVLHSTWSIPTTTTAVMWTSTNPPPTSKIHQSTPGEILACSFGLLSGEICEKNPVYEDYPRILNKSLANSSGKDPENHDLIIQSLYLTLIQLLNQRVSTVNVSKDDKVYIQLFMDKKKRKFVSFLKMRNVTLEDTSGLEHHFLEQMLDISKTLIQELDLSPGDLGVEHALEYPVIQDLFRGYIFQGVKQNPELHDLIDESMRTAFRWYYVKLSMEQRRILFQIDAMFKQAKKTLKTKPLTRDQIHEIRTLQKKVNKDSAIVAQRYLKINATGQEKQVARILAEMVKAGNLSDIVIDEVNEFALLQKVYIIMRLVQIVDISPQDFSSTLLDQIPQSYLNIMFGKHLEESQVEPPTQNHEDVTQAPKVMGRGIPSDGREDKDVTKSKSKRESERPETAHALESNTLSNIAFFLYHRAVSIASFRKSKGQLSVETIQELNNILANQQRSIVERFRNLGSDEALPSEGQSKLGFVVLHGNLGMDESEAINNEVIKIQLKATKQIILLLNLEPQFFQVNSNFILTSGIKAYLFGKTPSFKSETNSYLNGVNVLYSDIRKVLTRFAHEGKLNSKQTITAKKIINDLNKETVAEMVHILELSRAELHPDNLIKLIQAKTSSETLTSDQQFEIKTVIYEKKLKAIQQFILLLELKQSDLRISGTVPDDLLTYIFNSDGLRALQEAESADVVQFDRLNQAQEDIYGVFCMSCFHRLYSQWKKDHNIDQNDDNTTDDGPPEKRILGGKEGDFIIKSLGFLNDDANDIVVAIDDYDLASNKLMRSLNAEHFPATHTDVGIILHMYQVTANLGANMNLTDIQRRQFNQLLDSQEEMIYSKLPGVIGNATYSVKNGRFGIVVETKDIEEYRKKALEDFIFNFHLSMTKKMIHLLGLKKQDFDESIHIPPSVEEVLFAPMFLNITTKDLGSISAIYDYLKDTVQTRNNLGLMFDHEYEKATRTIDAMNRKIEDRFVPHLGQEMRNLTLARAYHLLERKVDNGRMSREELEQLKSESFVDMIQSLKIVIEILELEESDLPDFGSINFEIMNALFDSMTDSDQAYLELLHERPKIKAELDMGKVERQLQVLRNVAANGRSWGKSNGDSLEDGEVQPIPSLDFNNPIINHAKDSDITPSLGHKRSKRYVIQPWVFSCEDLRSLGVKRAHLSVEMVGAMSLNEIRNCMDIIQNPGPLHLWQGVLNLFNLTHTEQLVLAQKVPELVGMLPEMNEVDNKREFLTKLGRNFQFSTPGLCREGHLLSSNDIEKNVPIPTSDLSSIPCVFFHPCASFARLLKGSSLSLPSVIVNGKNSSLLTLKNAGEIPELKALRRANILYNSDSTRTWECLADLANDDHEDWTPEDVWYDQLFSRHSEDQLSKLCQSGAIRGLNSLKFDIKSADVMARHEQCVDKLAPILRDRVIAARTALKDDDVP</sequence>
<feature type="region of interest" description="Disordered" evidence="1">
    <location>
        <begin position="1325"/>
        <end position="1375"/>
    </location>
</feature>
<protein>
    <submittedName>
        <fullName evidence="3">Uncharacterized protein</fullName>
    </submittedName>
</protein>
<accession>A0A553PJH8</accession>
<evidence type="ECO:0000256" key="1">
    <source>
        <dbReference type="SAM" id="MobiDB-lite"/>
    </source>
</evidence>
<gene>
    <name evidence="3" type="ORF">TCAL_06808</name>
</gene>
<evidence type="ECO:0000313" key="4">
    <source>
        <dbReference type="Proteomes" id="UP000318571"/>
    </source>
</evidence>
<evidence type="ECO:0000313" key="3">
    <source>
        <dbReference type="EMBL" id="TRY77845.1"/>
    </source>
</evidence>
<dbReference type="EMBL" id="VCGU01000003">
    <property type="protein sequence ID" value="TRY77845.1"/>
    <property type="molecule type" value="Genomic_DNA"/>
</dbReference>
<comment type="caution">
    <text evidence="3">The sequence shown here is derived from an EMBL/GenBank/DDBJ whole genome shotgun (WGS) entry which is preliminary data.</text>
</comment>
<organism evidence="3 4">
    <name type="scientific">Tigriopus californicus</name>
    <name type="common">Marine copepod</name>
    <dbReference type="NCBI Taxonomy" id="6832"/>
    <lineage>
        <taxon>Eukaryota</taxon>
        <taxon>Metazoa</taxon>
        <taxon>Ecdysozoa</taxon>
        <taxon>Arthropoda</taxon>
        <taxon>Crustacea</taxon>
        <taxon>Multicrustacea</taxon>
        <taxon>Hexanauplia</taxon>
        <taxon>Copepoda</taxon>
        <taxon>Harpacticoida</taxon>
        <taxon>Harpacticidae</taxon>
        <taxon>Tigriopus</taxon>
    </lineage>
</organism>
<feature type="chain" id="PRO_5021704255" evidence="2">
    <location>
        <begin position="16"/>
        <end position="2393"/>
    </location>
</feature>
<dbReference type="Proteomes" id="UP000318571">
    <property type="component" value="Chromosome 11"/>
</dbReference>